<dbReference type="AlphaFoldDB" id="A0A2K9LJF6"/>
<gene>
    <name evidence="2" type="ORF">Kalk_08175</name>
</gene>
<dbReference type="SUPFAM" id="SSF51735">
    <property type="entry name" value="NAD(P)-binding Rossmann-fold domains"/>
    <property type="match status" value="1"/>
</dbReference>
<dbReference type="InterPro" id="IPR002347">
    <property type="entry name" value="SDR_fam"/>
</dbReference>
<sequence length="383" mass="41818">MFRIATANIFMIWKTSGSPKTPLSINTLSIAAATESPMKTNTTQTGANGVGHKGIISAVATALLDIFSEQNRLPPLEPGKRIDGKVCLITGANSGLGKAVAIDLARRGGHVIMVCRNDTPTAREEIIRDSGSTRIEMMRADLSDLESVSYLCDQLRARNVKLDIAVLNAGLMPLNARKSAQGHELMFAVHFLANRLMLARWLADGVIPQDRSGLNIPRVVFVSSEAHQSSAPIDFNHFAKFHDYGLKDGMKYYGLSKLHLSTFACELNRQLNESAPPKVAVHHLCPGPIASNIARESPPYIKPILSPIMKLLFRSPEKAAEPVIYLACADAMGLRSGVYLHMMKEKHPSPLAVDATNGKLLWEKSAVLLESHLPSNPRKMECL</sequence>
<evidence type="ECO:0000313" key="2">
    <source>
        <dbReference type="EMBL" id="AUM12393.1"/>
    </source>
</evidence>
<protein>
    <recommendedName>
        <fullName evidence="4">SDR family NAD(P)-dependent oxidoreductase</fullName>
    </recommendedName>
</protein>
<dbReference type="PANTHER" id="PTHR43157:SF31">
    <property type="entry name" value="PHOSPHATIDYLINOSITOL-GLYCAN BIOSYNTHESIS CLASS F PROTEIN"/>
    <property type="match status" value="1"/>
</dbReference>
<proteinExistence type="predicted"/>
<dbReference type="GO" id="GO:0016491">
    <property type="term" value="F:oxidoreductase activity"/>
    <property type="evidence" value="ECO:0007669"/>
    <property type="project" value="UniProtKB-KW"/>
</dbReference>
<dbReference type="EMBL" id="CP022684">
    <property type="protein sequence ID" value="AUM12393.1"/>
    <property type="molecule type" value="Genomic_DNA"/>
</dbReference>
<keyword evidence="3" id="KW-1185">Reference proteome</keyword>
<evidence type="ECO:0008006" key="4">
    <source>
        <dbReference type="Google" id="ProtNLM"/>
    </source>
</evidence>
<dbReference type="Pfam" id="PF00106">
    <property type="entry name" value="adh_short"/>
    <property type="match status" value="1"/>
</dbReference>
<accession>A0A2K9LJF6</accession>
<evidence type="ECO:0000313" key="3">
    <source>
        <dbReference type="Proteomes" id="UP000235116"/>
    </source>
</evidence>
<dbReference type="PRINTS" id="PR00081">
    <property type="entry name" value="GDHRDH"/>
</dbReference>
<dbReference type="Proteomes" id="UP000235116">
    <property type="component" value="Chromosome"/>
</dbReference>
<dbReference type="KEGG" id="kak:Kalk_08175"/>
<evidence type="ECO:0000256" key="1">
    <source>
        <dbReference type="ARBA" id="ARBA00023002"/>
    </source>
</evidence>
<name>A0A2K9LJF6_9GAMM</name>
<organism evidence="2 3">
    <name type="scientific">Ketobacter alkanivorans</name>
    <dbReference type="NCBI Taxonomy" id="1917421"/>
    <lineage>
        <taxon>Bacteria</taxon>
        <taxon>Pseudomonadati</taxon>
        <taxon>Pseudomonadota</taxon>
        <taxon>Gammaproteobacteria</taxon>
        <taxon>Pseudomonadales</taxon>
        <taxon>Ketobacteraceae</taxon>
        <taxon>Ketobacter</taxon>
    </lineage>
</organism>
<dbReference type="InterPro" id="IPR036291">
    <property type="entry name" value="NAD(P)-bd_dom_sf"/>
</dbReference>
<keyword evidence="1" id="KW-0560">Oxidoreductase</keyword>
<dbReference type="PANTHER" id="PTHR43157">
    <property type="entry name" value="PHOSPHATIDYLINOSITOL-GLYCAN BIOSYNTHESIS CLASS F PROTEIN-RELATED"/>
    <property type="match status" value="1"/>
</dbReference>
<reference evidence="3" key="1">
    <citation type="submission" date="2017-08" db="EMBL/GenBank/DDBJ databases">
        <title>Direct submision.</title>
        <authorList>
            <person name="Kim S.-J."/>
            <person name="Rhee S.-K."/>
        </authorList>
    </citation>
    <scope>NUCLEOTIDE SEQUENCE [LARGE SCALE GENOMIC DNA]</scope>
    <source>
        <strain evidence="3">GI5</strain>
    </source>
</reference>
<dbReference type="Gene3D" id="3.40.50.720">
    <property type="entry name" value="NAD(P)-binding Rossmann-like Domain"/>
    <property type="match status" value="1"/>
</dbReference>